<organism evidence="5 6">
    <name type="scientific">Streptomyces jeddahensis</name>
    <dbReference type="NCBI Taxonomy" id="1716141"/>
    <lineage>
        <taxon>Bacteria</taxon>
        <taxon>Bacillati</taxon>
        <taxon>Actinomycetota</taxon>
        <taxon>Actinomycetes</taxon>
        <taxon>Kitasatosporales</taxon>
        <taxon>Streptomycetaceae</taxon>
        <taxon>Streptomyces</taxon>
    </lineage>
</organism>
<feature type="domain" description="PPM-type phosphatase" evidence="4">
    <location>
        <begin position="116"/>
        <end position="431"/>
    </location>
</feature>
<dbReference type="InterPro" id="IPR052016">
    <property type="entry name" value="Bact_Sigma-Reg"/>
</dbReference>
<keyword evidence="1" id="KW-0378">Hydrolase</keyword>
<protein>
    <submittedName>
        <fullName evidence="5">Stage II sporulation protein E (SpoIIE)</fullName>
    </submittedName>
</protein>
<dbReference type="PATRIC" id="fig|1716141.3.peg.4910"/>
<dbReference type="SMART" id="SM00331">
    <property type="entry name" value="PP2C_SIG"/>
    <property type="match status" value="1"/>
</dbReference>
<comment type="caution">
    <text evidence="5">The sequence shown here is derived from an EMBL/GenBank/DDBJ whole genome shotgun (WGS) entry which is preliminary data.</text>
</comment>
<dbReference type="Pfam" id="PF07228">
    <property type="entry name" value="SpoIIE"/>
    <property type="match status" value="2"/>
</dbReference>
<keyword evidence="3" id="KW-0472">Membrane</keyword>
<feature type="transmembrane region" description="Helical" evidence="3">
    <location>
        <begin position="65"/>
        <end position="86"/>
    </location>
</feature>
<name>A0A177HMV3_9ACTN</name>
<evidence type="ECO:0000256" key="1">
    <source>
        <dbReference type="ARBA" id="ARBA00022801"/>
    </source>
</evidence>
<dbReference type="InterPro" id="IPR001932">
    <property type="entry name" value="PPM-type_phosphatase-like_dom"/>
</dbReference>
<dbReference type="PANTHER" id="PTHR43156">
    <property type="entry name" value="STAGE II SPORULATION PROTEIN E-RELATED"/>
    <property type="match status" value="1"/>
</dbReference>
<dbReference type="AlphaFoldDB" id="A0A177HMV3"/>
<evidence type="ECO:0000313" key="5">
    <source>
        <dbReference type="EMBL" id="OAH11949.1"/>
    </source>
</evidence>
<keyword evidence="3" id="KW-1133">Transmembrane helix</keyword>
<gene>
    <name evidence="5" type="ORF">STSP_46710</name>
</gene>
<reference evidence="5 6" key="1">
    <citation type="submission" date="2015-12" db="EMBL/GenBank/DDBJ databases">
        <title>Genome sequence of Streptomyces sp. G25.</title>
        <authorList>
            <person name="Poehlein A."/>
            <person name="Roettig A."/>
            <person name="Hiessl S."/>
            <person name="Hauschild P."/>
            <person name="Schauer J."/>
            <person name="Madkour M.H."/>
            <person name="Al-Ansari A.M."/>
            <person name="Almakishah N.H."/>
            <person name="Steinbuechel A."/>
            <person name="Daniel R."/>
        </authorList>
    </citation>
    <scope>NUCLEOTIDE SEQUENCE [LARGE SCALE GENOMIC DNA]</scope>
    <source>
        <strain evidence="6">G25(2015)</strain>
    </source>
</reference>
<proteinExistence type="predicted"/>
<dbReference type="EMBL" id="LOHS01000097">
    <property type="protein sequence ID" value="OAH11949.1"/>
    <property type="molecule type" value="Genomic_DNA"/>
</dbReference>
<accession>A0A177HMV3</accession>
<keyword evidence="6" id="KW-1185">Reference proteome</keyword>
<feature type="compositionally biased region" description="Low complexity" evidence="2">
    <location>
        <begin position="207"/>
        <end position="222"/>
    </location>
</feature>
<feature type="transmembrane region" description="Helical" evidence="3">
    <location>
        <begin position="33"/>
        <end position="53"/>
    </location>
</feature>
<feature type="region of interest" description="Disordered" evidence="2">
    <location>
        <begin position="435"/>
        <end position="495"/>
    </location>
</feature>
<dbReference type="Gene3D" id="3.60.40.10">
    <property type="entry name" value="PPM-type phosphatase domain"/>
    <property type="match status" value="1"/>
</dbReference>
<evidence type="ECO:0000313" key="6">
    <source>
        <dbReference type="Proteomes" id="UP000077381"/>
    </source>
</evidence>
<dbReference type="STRING" id="1716141.STSP_46710"/>
<sequence length="495" mass="51759">MIRIKAGAPSTARALAVSWAEGRVRLTRGCPDWIRRILALGLPMLWGALAILYKLTCPLAQQSGLAARIVSSAVFFTIGIALIAHVRRALLRELRQVRKVAGAAQNVLLRPLPPRIDGLGLAAGRLCADRGAMVGGDLYEVMATEHGVRVVMGDVRGHGLGAIGTVAALLGSFREAAHDEPELASVLRRLERAMARHLRERARAEHPSYGPGAAPGFGAPDATEPDGPAAEEFVTVLLLEIRRDGEILALNCGHPWPYVLRGGGEKARREQACAETAPPDPARNGLRDESGVAGRSEAARDSEGTAAGGSLEPDCGAGGCGDPVGGSGTCMELVVGGEPMPPLGPFPLPEELPVQRCGRLLPGEVLFLHTDGVEDARDAAGRFFPLRTVLTEAVQAGQVTPEAVIRSVYTRLLQYTRGGPADDAAFLVVRNERGRTPRHPAAGQPSSGQPASGDPSAPVVLGERASRAPASKEGPPDTPRPGRSAGSRAHAGPAS</sequence>
<keyword evidence="3" id="KW-0812">Transmembrane</keyword>
<feature type="region of interest" description="Disordered" evidence="2">
    <location>
        <begin position="201"/>
        <end position="227"/>
    </location>
</feature>
<evidence type="ECO:0000259" key="4">
    <source>
        <dbReference type="SMART" id="SM00331"/>
    </source>
</evidence>
<dbReference type="InterPro" id="IPR036457">
    <property type="entry name" value="PPM-type-like_dom_sf"/>
</dbReference>
<dbReference type="GO" id="GO:0016791">
    <property type="term" value="F:phosphatase activity"/>
    <property type="evidence" value="ECO:0007669"/>
    <property type="project" value="TreeGrafter"/>
</dbReference>
<dbReference type="Proteomes" id="UP000077381">
    <property type="component" value="Unassembled WGS sequence"/>
</dbReference>
<feature type="region of interest" description="Disordered" evidence="2">
    <location>
        <begin position="271"/>
        <end position="316"/>
    </location>
</feature>
<dbReference type="PANTHER" id="PTHR43156:SF2">
    <property type="entry name" value="STAGE II SPORULATION PROTEIN E"/>
    <property type="match status" value="1"/>
</dbReference>
<evidence type="ECO:0000256" key="2">
    <source>
        <dbReference type="SAM" id="MobiDB-lite"/>
    </source>
</evidence>
<evidence type="ECO:0000256" key="3">
    <source>
        <dbReference type="SAM" id="Phobius"/>
    </source>
</evidence>